<feature type="non-terminal residue" evidence="1">
    <location>
        <position position="1"/>
    </location>
</feature>
<organism evidence="1 2">
    <name type="scientific">Acaulospora colombiana</name>
    <dbReference type="NCBI Taxonomy" id="27376"/>
    <lineage>
        <taxon>Eukaryota</taxon>
        <taxon>Fungi</taxon>
        <taxon>Fungi incertae sedis</taxon>
        <taxon>Mucoromycota</taxon>
        <taxon>Glomeromycotina</taxon>
        <taxon>Glomeromycetes</taxon>
        <taxon>Diversisporales</taxon>
        <taxon>Acaulosporaceae</taxon>
        <taxon>Acaulospora</taxon>
    </lineage>
</organism>
<name>A0ACA9MLU2_9GLOM</name>
<dbReference type="Proteomes" id="UP000789525">
    <property type="component" value="Unassembled WGS sequence"/>
</dbReference>
<proteinExistence type="predicted"/>
<protein>
    <submittedName>
        <fullName evidence="1">935_t:CDS:1</fullName>
    </submittedName>
</protein>
<dbReference type="EMBL" id="CAJVPT010013526">
    <property type="protein sequence ID" value="CAG8596654.1"/>
    <property type="molecule type" value="Genomic_DNA"/>
</dbReference>
<sequence>GAWGVVPAHLNELSPPGFRGTFPGLTYQLGNLIAASSSQIEAILGEKFPKDGVPNYGMTQALFVACALVLLIFFVAIGKEAKGINFVEEHDEEKAKGVDPTGKMQMGEETNGAVDSTKEINVEEEFDPSGEMHVEKAKGVDITEKKHIDV</sequence>
<evidence type="ECO:0000313" key="2">
    <source>
        <dbReference type="Proteomes" id="UP000789525"/>
    </source>
</evidence>
<gene>
    <name evidence="1" type="ORF">ACOLOM_LOCUS6528</name>
</gene>
<evidence type="ECO:0000313" key="1">
    <source>
        <dbReference type="EMBL" id="CAG8596654.1"/>
    </source>
</evidence>
<accession>A0ACA9MLU2</accession>
<reference evidence="1" key="1">
    <citation type="submission" date="2021-06" db="EMBL/GenBank/DDBJ databases">
        <authorList>
            <person name="Kallberg Y."/>
            <person name="Tangrot J."/>
            <person name="Rosling A."/>
        </authorList>
    </citation>
    <scope>NUCLEOTIDE SEQUENCE</scope>
    <source>
        <strain evidence="1">CL356</strain>
    </source>
</reference>
<keyword evidence="2" id="KW-1185">Reference proteome</keyword>
<comment type="caution">
    <text evidence="1">The sequence shown here is derived from an EMBL/GenBank/DDBJ whole genome shotgun (WGS) entry which is preliminary data.</text>
</comment>